<evidence type="ECO:0000313" key="3">
    <source>
        <dbReference type="Proteomes" id="UP000294933"/>
    </source>
</evidence>
<dbReference type="VEuPathDB" id="FungiDB:BD410DRAFT_806253"/>
<sequence length="227" mass="24788">MFSKCLVALLCLNAFAVSTTPAPQVSSRSLTSGLFAIVPTLGGPSLTSFNVTDGSPVGTILEAKTALNQSWSFIATNSPNVFLIMNTASSLFLSFSNAPINGPVQFSQAATHKTPLPFLLQPIPGSKSFKLHSSQQLTIFIKRLAKSGELDGQSRYIRDCRCRRLSFGWWTELDIDSSRRIPLRGQPVNNAVRATIAIYLGWLDRLEGRHAGFGSAFETNRLREVPL</sequence>
<dbReference type="Proteomes" id="UP000294933">
    <property type="component" value="Unassembled WGS sequence"/>
</dbReference>
<proteinExistence type="predicted"/>
<dbReference type="EMBL" id="ML170203">
    <property type="protein sequence ID" value="TDL18850.1"/>
    <property type="molecule type" value="Genomic_DNA"/>
</dbReference>
<keyword evidence="3" id="KW-1185">Reference proteome</keyword>
<feature type="signal peptide" evidence="1">
    <location>
        <begin position="1"/>
        <end position="18"/>
    </location>
</feature>
<protein>
    <recommendedName>
        <fullName evidence="4">Ricin B lectin domain-containing protein</fullName>
    </recommendedName>
</protein>
<name>A0A4Y7PWD7_9AGAM</name>
<dbReference type="InterPro" id="IPR035992">
    <property type="entry name" value="Ricin_B-like_lectins"/>
</dbReference>
<evidence type="ECO:0000313" key="2">
    <source>
        <dbReference type="EMBL" id="TDL18850.1"/>
    </source>
</evidence>
<feature type="chain" id="PRO_5021507798" description="Ricin B lectin domain-containing protein" evidence="1">
    <location>
        <begin position="19"/>
        <end position="227"/>
    </location>
</feature>
<evidence type="ECO:0000256" key="1">
    <source>
        <dbReference type="SAM" id="SignalP"/>
    </source>
</evidence>
<gene>
    <name evidence="2" type="ORF">BD410DRAFT_806253</name>
</gene>
<reference evidence="2 3" key="1">
    <citation type="submission" date="2018-06" db="EMBL/GenBank/DDBJ databases">
        <title>A transcriptomic atlas of mushroom development highlights an independent origin of complex multicellularity.</title>
        <authorList>
            <consortium name="DOE Joint Genome Institute"/>
            <person name="Krizsan K."/>
            <person name="Almasi E."/>
            <person name="Merenyi Z."/>
            <person name="Sahu N."/>
            <person name="Viragh M."/>
            <person name="Koszo T."/>
            <person name="Mondo S."/>
            <person name="Kiss B."/>
            <person name="Balint B."/>
            <person name="Kues U."/>
            <person name="Barry K."/>
            <person name="Hegedus J.C."/>
            <person name="Henrissat B."/>
            <person name="Johnson J."/>
            <person name="Lipzen A."/>
            <person name="Ohm R."/>
            <person name="Nagy I."/>
            <person name="Pangilinan J."/>
            <person name="Yan J."/>
            <person name="Xiong Y."/>
            <person name="Grigoriev I.V."/>
            <person name="Hibbett D.S."/>
            <person name="Nagy L.G."/>
        </authorList>
    </citation>
    <scope>NUCLEOTIDE SEQUENCE [LARGE SCALE GENOMIC DNA]</scope>
    <source>
        <strain evidence="2 3">SZMC22713</strain>
    </source>
</reference>
<evidence type="ECO:0008006" key="4">
    <source>
        <dbReference type="Google" id="ProtNLM"/>
    </source>
</evidence>
<organism evidence="2 3">
    <name type="scientific">Rickenella mellea</name>
    <dbReference type="NCBI Taxonomy" id="50990"/>
    <lineage>
        <taxon>Eukaryota</taxon>
        <taxon>Fungi</taxon>
        <taxon>Dikarya</taxon>
        <taxon>Basidiomycota</taxon>
        <taxon>Agaricomycotina</taxon>
        <taxon>Agaricomycetes</taxon>
        <taxon>Hymenochaetales</taxon>
        <taxon>Rickenellaceae</taxon>
        <taxon>Rickenella</taxon>
    </lineage>
</organism>
<dbReference type="SUPFAM" id="SSF50370">
    <property type="entry name" value="Ricin B-like lectins"/>
    <property type="match status" value="1"/>
</dbReference>
<keyword evidence="1" id="KW-0732">Signal</keyword>
<accession>A0A4Y7PWD7</accession>
<dbReference type="AlphaFoldDB" id="A0A4Y7PWD7"/>